<dbReference type="AlphaFoldDB" id="W7JX81"/>
<accession>W7JX81</accession>
<sequence>MHDIGEALSSTPIEHTRNFYGLVKEGTSIVEIKNFIYSYIKYYHTL</sequence>
<proteinExistence type="predicted"/>
<evidence type="ECO:0000313" key="2">
    <source>
        <dbReference type="Proteomes" id="UP000030697"/>
    </source>
</evidence>
<evidence type="ECO:0008006" key="3">
    <source>
        <dbReference type="Google" id="ProtNLM"/>
    </source>
</evidence>
<name>W7JX81_PLAFA</name>
<evidence type="ECO:0000313" key="1">
    <source>
        <dbReference type="EMBL" id="EWC76131.1"/>
    </source>
</evidence>
<protein>
    <recommendedName>
        <fullName evidence="3">HD domain-containing protein</fullName>
    </recommendedName>
</protein>
<gene>
    <name evidence="1" type="ORF">C923_03199</name>
</gene>
<dbReference type="EMBL" id="KE124602">
    <property type="protein sequence ID" value="EWC76131.1"/>
    <property type="molecule type" value="Genomic_DNA"/>
</dbReference>
<reference evidence="1 2" key="1">
    <citation type="submission" date="2013-02" db="EMBL/GenBank/DDBJ databases">
        <title>The Genome Sequence of Plasmodium falciparum UGT5.1.</title>
        <authorList>
            <consortium name="The Broad Institute Genome Sequencing Platform"/>
            <consortium name="The Broad Institute Genome Sequencing Center for Infectious Disease"/>
            <person name="Neafsey D."/>
            <person name="Cheeseman I."/>
            <person name="Volkman S."/>
            <person name="Adams J."/>
            <person name="Walker B."/>
            <person name="Young S.K."/>
            <person name="Zeng Q."/>
            <person name="Gargeya S."/>
            <person name="Fitzgerald M."/>
            <person name="Haas B."/>
            <person name="Abouelleil A."/>
            <person name="Alvarado L."/>
            <person name="Arachchi H.M."/>
            <person name="Berlin A.M."/>
            <person name="Chapman S.B."/>
            <person name="Dewar J."/>
            <person name="Goldberg J."/>
            <person name="Griggs A."/>
            <person name="Gujja S."/>
            <person name="Hansen M."/>
            <person name="Howarth C."/>
            <person name="Imamovic A."/>
            <person name="Larimer J."/>
            <person name="McCowan C."/>
            <person name="Murphy C."/>
            <person name="Neiman D."/>
            <person name="Pearson M."/>
            <person name="Priest M."/>
            <person name="Roberts A."/>
            <person name="Saif S."/>
            <person name="Shea T."/>
            <person name="Sisk P."/>
            <person name="Sykes S."/>
            <person name="Wortman J."/>
            <person name="Nusbaum C."/>
            <person name="Birren B."/>
        </authorList>
    </citation>
    <scope>NUCLEOTIDE SEQUENCE [LARGE SCALE GENOMIC DNA]</scope>
    <source>
        <strain evidence="1 2">UGT5.1</strain>
    </source>
</reference>
<dbReference type="Proteomes" id="UP000030697">
    <property type="component" value="Unassembled WGS sequence"/>
</dbReference>
<organism evidence="1 2">
    <name type="scientific">Plasmodium falciparum UGT5.1</name>
    <dbReference type="NCBI Taxonomy" id="1237627"/>
    <lineage>
        <taxon>Eukaryota</taxon>
        <taxon>Sar</taxon>
        <taxon>Alveolata</taxon>
        <taxon>Apicomplexa</taxon>
        <taxon>Aconoidasida</taxon>
        <taxon>Haemosporida</taxon>
        <taxon>Plasmodiidae</taxon>
        <taxon>Plasmodium</taxon>
        <taxon>Plasmodium (Laverania)</taxon>
    </lineage>
</organism>